<keyword evidence="4" id="KW-0633">Potassium transport</keyword>
<evidence type="ECO:0000256" key="2">
    <source>
        <dbReference type="ARBA" id="ARBA00022448"/>
    </source>
</evidence>
<reference evidence="19 20" key="1">
    <citation type="submission" date="2025-04" db="UniProtKB">
        <authorList>
            <consortium name="RefSeq"/>
        </authorList>
    </citation>
    <scope>IDENTIFICATION</scope>
    <source>
        <tissue evidence="19 20">Kidney</tissue>
    </source>
</reference>
<dbReference type="InterPro" id="IPR047297">
    <property type="entry name" value="FXYD_motif"/>
</dbReference>
<keyword evidence="11 16" id="KW-0472">Membrane</keyword>
<keyword evidence="12" id="KW-0739">Sodium transport</keyword>
<evidence type="ECO:0000313" key="21">
    <source>
        <dbReference type="RefSeq" id="XP_011380051.1"/>
    </source>
</evidence>
<dbReference type="GeneID" id="105306626"/>
<gene>
    <name evidence="19 20 21" type="primary">FXYD5</name>
</gene>
<evidence type="ECO:0000256" key="5">
    <source>
        <dbReference type="ARBA" id="ARBA00022692"/>
    </source>
</evidence>
<feature type="region of interest" description="Disordered" evidence="17">
    <location>
        <begin position="164"/>
        <end position="189"/>
    </location>
</feature>
<dbReference type="KEGG" id="pvp:105306626"/>
<dbReference type="Proteomes" id="UP000515202">
    <property type="component" value="Unplaced"/>
</dbReference>
<accession>A0A6P3RUW1</accession>
<comment type="similarity">
    <text evidence="1 16">Belongs to the FXYD family.</text>
</comment>
<dbReference type="PANTHER" id="PTHR14132">
    <property type="entry name" value="SODIUM/POTASSIUM-TRANSPORTING ATPASE SUBUNIT GAMMA"/>
    <property type="match status" value="1"/>
</dbReference>
<dbReference type="RefSeq" id="XP_011380050.1">
    <property type="nucleotide sequence ID" value="XM_011381748.2"/>
</dbReference>
<dbReference type="InterPro" id="IPR000272">
    <property type="entry name" value="Ion-transport_regulator_FXYD"/>
</dbReference>
<dbReference type="FunFam" id="1.20.5.780:FF:000005">
    <property type="entry name" value="FXYD domain-containing ion transport regulator"/>
    <property type="match status" value="1"/>
</dbReference>
<keyword evidence="8 16" id="KW-1133">Transmembrane helix</keyword>
<evidence type="ECO:0000313" key="18">
    <source>
        <dbReference type="Proteomes" id="UP000515202"/>
    </source>
</evidence>
<name>A0A6P3RUW1_PTEVA</name>
<feature type="signal peptide" evidence="16">
    <location>
        <begin position="1"/>
        <end position="21"/>
    </location>
</feature>
<comment type="subcellular location">
    <subcellularLocation>
        <location evidence="13">Basolateral cell membrane</location>
        <topology evidence="13">Single-pass type I membrane protein</topology>
    </subcellularLocation>
</comment>
<evidence type="ECO:0000313" key="19">
    <source>
        <dbReference type="RefSeq" id="XP_011380049.1"/>
    </source>
</evidence>
<evidence type="ECO:0000313" key="20">
    <source>
        <dbReference type="RefSeq" id="XP_011380050.1"/>
    </source>
</evidence>
<keyword evidence="7" id="KW-0630">Potassium</keyword>
<evidence type="ECO:0000256" key="6">
    <source>
        <dbReference type="ARBA" id="ARBA00022729"/>
    </source>
</evidence>
<dbReference type="RefSeq" id="XP_011380051.1">
    <property type="nucleotide sequence ID" value="XM_011381749.2"/>
</dbReference>
<dbReference type="AlphaFoldDB" id="A0A6P3RUW1"/>
<comment type="subunit">
    <text evidence="15">Regulatory subunit of the sodium/potassium-transporting ATPase which is composed of a catalytic alpha subunit, a non-catalytic beta subunit and an additional regulatory subunit. The regulatory subunit, a member of the FXYD protein family, modulates the enzymatic activity in a tissue- and isoform-specific way by changing affinities of the Na+/K+-ATPase toward Na(+), K(+) or ATP.</text>
</comment>
<dbReference type="GO" id="GO:0043269">
    <property type="term" value="P:regulation of monoatomic ion transport"/>
    <property type="evidence" value="ECO:0007669"/>
    <property type="project" value="InterPro"/>
</dbReference>
<proteinExistence type="inferred from homology"/>
<dbReference type="PANTHER" id="PTHR14132:SF14">
    <property type="entry name" value="FXYD DOMAIN-CONTAINING ION TRANSPORT REGULATOR 5"/>
    <property type="match status" value="1"/>
</dbReference>
<dbReference type="Gene3D" id="1.20.5.780">
    <property type="entry name" value="Single helix bin"/>
    <property type="match status" value="1"/>
</dbReference>
<evidence type="ECO:0000256" key="4">
    <source>
        <dbReference type="ARBA" id="ARBA00022538"/>
    </source>
</evidence>
<evidence type="ECO:0000256" key="1">
    <source>
        <dbReference type="ARBA" id="ARBA00005948"/>
    </source>
</evidence>
<comment type="function">
    <text evidence="14">Associates with and regulates the activity of the sodium/potassium-transporting ATPase (NKA) which catalyzes the hydrolysis of ATP coupled with the exchange of Na(+) and K(+) ions across the plasma membrane. May increase NKA activity by increasing the apparent affinity for Na(+). Involved in down-regulation of E-cadherin which results in reduced cell adhesion. Promotes metastasis.</text>
</comment>
<dbReference type="GO" id="GO:0016323">
    <property type="term" value="C:basolateral plasma membrane"/>
    <property type="evidence" value="ECO:0007669"/>
    <property type="project" value="UniProtKB-SubCell"/>
</dbReference>
<evidence type="ECO:0000256" key="7">
    <source>
        <dbReference type="ARBA" id="ARBA00022958"/>
    </source>
</evidence>
<keyword evidence="5 16" id="KW-0812">Transmembrane</keyword>
<keyword evidence="9" id="KW-0915">Sodium</keyword>
<evidence type="ECO:0000256" key="17">
    <source>
        <dbReference type="SAM" id="MobiDB-lite"/>
    </source>
</evidence>
<evidence type="ECO:0000256" key="3">
    <source>
        <dbReference type="ARBA" id="ARBA00022475"/>
    </source>
</evidence>
<dbReference type="RefSeq" id="XP_011380049.1">
    <property type="nucleotide sequence ID" value="XM_011381747.2"/>
</dbReference>
<feature type="compositionally biased region" description="Basic and acidic residues" evidence="17">
    <location>
        <begin position="164"/>
        <end position="176"/>
    </location>
</feature>
<sequence>MSPSVHLCLVTIVGLILPTRGQTLEKTTPISLVDSATVNTVNIRVPTETSDTVHPELQSTLQTSTLQAGVETTQTQTETQKQQPTGMDVLLITDPGTDKSSMEGSSEDDPFSYDEVTLRKRGLIVAAVLFITGIVILTSGKCRQLPRLCRNYNRAYSIMSKAQLEREDTDGARARADGLSPLPSQPSLP</sequence>
<dbReference type="CDD" id="cd20323">
    <property type="entry name" value="FXYD_FXYD5"/>
    <property type="match status" value="1"/>
</dbReference>
<evidence type="ECO:0000256" key="9">
    <source>
        <dbReference type="ARBA" id="ARBA00023053"/>
    </source>
</evidence>
<feature type="chain" id="PRO_5044518627" description="FXYD domain-containing ion transport regulator" evidence="16">
    <location>
        <begin position="22"/>
        <end position="189"/>
    </location>
</feature>
<organism evidence="18 21">
    <name type="scientific">Pteropus vampyrus</name>
    <name type="common">Large flying fox</name>
    <dbReference type="NCBI Taxonomy" id="132908"/>
    <lineage>
        <taxon>Eukaryota</taxon>
        <taxon>Metazoa</taxon>
        <taxon>Chordata</taxon>
        <taxon>Craniata</taxon>
        <taxon>Vertebrata</taxon>
        <taxon>Euteleostomi</taxon>
        <taxon>Mammalia</taxon>
        <taxon>Eutheria</taxon>
        <taxon>Laurasiatheria</taxon>
        <taxon>Chiroptera</taxon>
        <taxon>Yinpterochiroptera</taxon>
        <taxon>Pteropodoidea</taxon>
        <taxon>Pteropodidae</taxon>
        <taxon>Pteropodinae</taxon>
        <taxon>Pteropus</taxon>
    </lineage>
</organism>
<evidence type="ECO:0000256" key="12">
    <source>
        <dbReference type="ARBA" id="ARBA00023201"/>
    </source>
</evidence>
<evidence type="ECO:0000256" key="13">
    <source>
        <dbReference type="ARBA" id="ARBA00023768"/>
    </source>
</evidence>
<keyword evidence="10 16" id="KW-0406">Ion transport</keyword>
<dbReference type="GO" id="GO:0006813">
    <property type="term" value="P:potassium ion transport"/>
    <property type="evidence" value="ECO:0007669"/>
    <property type="project" value="UniProtKB-KW"/>
</dbReference>
<dbReference type="GO" id="GO:0017080">
    <property type="term" value="F:sodium channel regulator activity"/>
    <property type="evidence" value="ECO:0007669"/>
    <property type="project" value="UniProtKB-ARBA"/>
</dbReference>
<dbReference type="OrthoDB" id="9451811at2759"/>
<evidence type="ECO:0000256" key="14">
    <source>
        <dbReference type="ARBA" id="ARBA00056439"/>
    </source>
</evidence>
<dbReference type="PROSITE" id="PS01310">
    <property type="entry name" value="FXYD"/>
    <property type="match status" value="1"/>
</dbReference>
<dbReference type="CTD" id="53827"/>
<keyword evidence="6 16" id="KW-0732">Signal</keyword>
<keyword evidence="3" id="KW-1003">Cell membrane</keyword>
<evidence type="ECO:0000256" key="16">
    <source>
        <dbReference type="RuleBase" id="RU364131"/>
    </source>
</evidence>
<dbReference type="Pfam" id="PF02038">
    <property type="entry name" value="ATP1G1_PLM_MAT8"/>
    <property type="match status" value="1"/>
</dbReference>
<dbReference type="GO" id="GO:0006814">
    <property type="term" value="P:sodium ion transport"/>
    <property type="evidence" value="ECO:0007669"/>
    <property type="project" value="UniProtKB-KW"/>
</dbReference>
<keyword evidence="18" id="KW-1185">Reference proteome</keyword>
<feature type="transmembrane region" description="Helical" evidence="16">
    <location>
        <begin position="122"/>
        <end position="140"/>
    </location>
</feature>
<keyword evidence="2 16" id="KW-0813">Transport</keyword>
<evidence type="ECO:0000256" key="11">
    <source>
        <dbReference type="ARBA" id="ARBA00023136"/>
    </source>
</evidence>
<evidence type="ECO:0000256" key="15">
    <source>
        <dbReference type="ARBA" id="ARBA00064017"/>
    </source>
</evidence>
<evidence type="ECO:0000256" key="8">
    <source>
        <dbReference type="ARBA" id="ARBA00022989"/>
    </source>
</evidence>
<protein>
    <recommendedName>
        <fullName evidence="16">FXYD domain-containing ion transport regulator</fullName>
    </recommendedName>
</protein>
<evidence type="ECO:0000256" key="10">
    <source>
        <dbReference type="ARBA" id="ARBA00023065"/>
    </source>
</evidence>